<name>A0ABP5KJ36_9ACTN</name>
<comment type="caution">
    <text evidence="1">The sequence shown here is derived from an EMBL/GenBank/DDBJ whole genome shotgun (WGS) entry which is preliminary data.</text>
</comment>
<dbReference type="RefSeq" id="WP_344305074.1">
    <property type="nucleotide sequence ID" value="NZ_BAAAQQ010000013.1"/>
</dbReference>
<gene>
    <name evidence="1" type="ORF">GCM10009843_34660</name>
</gene>
<proteinExistence type="predicted"/>
<sequence length="43" mass="4906">MWFLILVVLVVAGVAAYRYRVPLLAKILGQPQSRIERRLNGPK</sequence>
<protein>
    <submittedName>
        <fullName evidence="1">Uncharacterized protein</fullName>
    </submittedName>
</protein>
<accession>A0ABP5KJ36</accession>
<reference evidence="2" key="1">
    <citation type="journal article" date="2019" name="Int. J. Syst. Evol. Microbiol.">
        <title>The Global Catalogue of Microorganisms (GCM) 10K type strain sequencing project: providing services to taxonomists for standard genome sequencing and annotation.</title>
        <authorList>
            <consortium name="The Broad Institute Genomics Platform"/>
            <consortium name="The Broad Institute Genome Sequencing Center for Infectious Disease"/>
            <person name="Wu L."/>
            <person name="Ma J."/>
        </authorList>
    </citation>
    <scope>NUCLEOTIDE SEQUENCE [LARGE SCALE GENOMIC DNA]</scope>
    <source>
        <strain evidence="2">JCM 16021</strain>
    </source>
</reference>
<evidence type="ECO:0000313" key="2">
    <source>
        <dbReference type="Proteomes" id="UP001500575"/>
    </source>
</evidence>
<keyword evidence="2" id="KW-1185">Reference proteome</keyword>
<dbReference type="Proteomes" id="UP001500575">
    <property type="component" value="Unassembled WGS sequence"/>
</dbReference>
<organism evidence="1 2">
    <name type="scientific">Nocardioides bigeumensis</name>
    <dbReference type="NCBI Taxonomy" id="433657"/>
    <lineage>
        <taxon>Bacteria</taxon>
        <taxon>Bacillati</taxon>
        <taxon>Actinomycetota</taxon>
        <taxon>Actinomycetes</taxon>
        <taxon>Propionibacteriales</taxon>
        <taxon>Nocardioidaceae</taxon>
        <taxon>Nocardioides</taxon>
    </lineage>
</organism>
<evidence type="ECO:0000313" key="1">
    <source>
        <dbReference type="EMBL" id="GAA2131278.1"/>
    </source>
</evidence>
<dbReference type="EMBL" id="BAAAQQ010000013">
    <property type="protein sequence ID" value="GAA2131278.1"/>
    <property type="molecule type" value="Genomic_DNA"/>
</dbReference>